<gene>
    <name evidence="3" type="ORF">UFOVP1120_49</name>
    <name evidence="4" type="ORF">UFOVP1183_43</name>
    <name evidence="5" type="ORF">UFOVP1227_26</name>
    <name evidence="6" type="ORF">UFOVP1571_49</name>
    <name evidence="2" type="ORF">UFOVP955_39</name>
</gene>
<organism evidence="4">
    <name type="scientific">uncultured Caudovirales phage</name>
    <dbReference type="NCBI Taxonomy" id="2100421"/>
    <lineage>
        <taxon>Viruses</taxon>
        <taxon>Duplodnaviria</taxon>
        <taxon>Heunggongvirae</taxon>
        <taxon>Uroviricota</taxon>
        <taxon>Caudoviricetes</taxon>
        <taxon>Peduoviridae</taxon>
        <taxon>Maltschvirus</taxon>
        <taxon>Maltschvirus maltsch</taxon>
    </lineage>
</organism>
<evidence type="ECO:0000313" key="3">
    <source>
        <dbReference type="EMBL" id="CAB4185401.1"/>
    </source>
</evidence>
<feature type="region of interest" description="Disordered" evidence="1">
    <location>
        <begin position="108"/>
        <end position="128"/>
    </location>
</feature>
<dbReference type="EMBL" id="LR797074">
    <property type="protein sequence ID" value="CAB4185401.1"/>
    <property type="molecule type" value="Genomic_DNA"/>
</dbReference>
<evidence type="ECO:0000256" key="1">
    <source>
        <dbReference type="SAM" id="MobiDB-lite"/>
    </source>
</evidence>
<name>A0A6J5R1D6_9CAUD</name>
<evidence type="ECO:0000313" key="4">
    <source>
        <dbReference type="EMBL" id="CAB4188537.1"/>
    </source>
</evidence>
<accession>A0A6J5R1D6</accession>
<dbReference type="EMBL" id="LR798413">
    <property type="protein sequence ID" value="CAB5230187.1"/>
    <property type="molecule type" value="Genomic_DNA"/>
</dbReference>
<evidence type="ECO:0000313" key="5">
    <source>
        <dbReference type="EMBL" id="CAB4191322.1"/>
    </source>
</evidence>
<protein>
    <submittedName>
        <fullName evidence="4">Uncharacterized protein</fullName>
    </submittedName>
</protein>
<evidence type="ECO:0000313" key="6">
    <source>
        <dbReference type="EMBL" id="CAB5230187.1"/>
    </source>
</evidence>
<evidence type="ECO:0000313" key="2">
    <source>
        <dbReference type="EMBL" id="CAB4173522.1"/>
    </source>
</evidence>
<reference evidence="4" key="1">
    <citation type="submission" date="2020-05" db="EMBL/GenBank/DDBJ databases">
        <authorList>
            <person name="Chiriac C."/>
            <person name="Salcher M."/>
            <person name="Ghai R."/>
            <person name="Kavagutti S V."/>
        </authorList>
    </citation>
    <scope>NUCLEOTIDE SEQUENCE</scope>
</reference>
<proteinExistence type="predicted"/>
<dbReference type="EMBL" id="LR797125">
    <property type="protein sequence ID" value="CAB4188537.1"/>
    <property type="molecule type" value="Genomic_DNA"/>
</dbReference>
<sequence>MKIRVSGVEYEMGSLAAASLLDLIKLKQTTGQGMKSLQANLGRLSEFASPDDLLEDDEALVAVAALIWLSRRMAGETIGFEESASAPMSEIEFIADDTDVPDVVVEDVVPDPPSPDSGPAGEPVVAPI</sequence>
<dbReference type="EMBL" id="LR797172">
    <property type="protein sequence ID" value="CAB4191322.1"/>
    <property type="molecule type" value="Genomic_DNA"/>
</dbReference>
<dbReference type="EMBL" id="LR796904">
    <property type="protein sequence ID" value="CAB4173522.1"/>
    <property type="molecule type" value="Genomic_DNA"/>
</dbReference>
<feature type="compositionally biased region" description="Low complexity" evidence="1">
    <location>
        <begin position="117"/>
        <end position="128"/>
    </location>
</feature>